<evidence type="ECO:0000256" key="3">
    <source>
        <dbReference type="ARBA" id="ARBA00022692"/>
    </source>
</evidence>
<reference evidence="8 9" key="1">
    <citation type="submission" date="2016-10" db="EMBL/GenBank/DDBJ databases">
        <authorList>
            <person name="de Groot N.N."/>
        </authorList>
    </citation>
    <scope>NUCLEOTIDE SEQUENCE [LARGE SCALE GENOMIC DNA]</scope>
    <source>
        <strain evidence="8 9">DSM 46701</strain>
    </source>
</reference>
<feature type="domain" description="Putative aromatic acid exporter C-terminal" evidence="7">
    <location>
        <begin position="145"/>
        <end position="308"/>
    </location>
</feature>
<evidence type="ECO:0000256" key="2">
    <source>
        <dbReference type="ARBA" id="ARBA00022475"/>
    </source>
</evidence>
<evidence type="ECO:0000259" key="7">
    <source>
        <dbReference type="Pfam" id="PF11728"/>
    </source>
</evidence>
<dbReference type="PANTHER" id="PTHR40064:SF1">
    <property type="entry name" value="MEMBRANE PROTEIN"/>
    <property type="match status" value="1"/>
</dbReference>
<dbReference type="InterPro" id="IPR021062">
    <property type="entry name" value="ArAE_1_C"/>
</dbReference>
<comment type="subcellular location">
    <subcellularLocation>
        <location evidence="1">Cell membrane</location>
        <topology evidence="1">Multi-pass membrane protein</topology>
    </subcellularLocation>
</comment>
<dbReference type="Gene3D" id="1.20.120.940">
    <property type="entry name" value="Putative aromatic acid exporter, C-terminal domain"/>
    <property type="match status" value="1"/>
</dbReference>
<keyword evidence="4 6" id="KW-1133">Transmembrane helix</keyword>
<evidence type="ECO:0000256" key="1">
    <source>
        <dbReference type="ARBA" id="ARBA00004651"/>
    </source>
</evidence>
<feature type="transmembrane region" description="Helical" evidence="6">
    <location>
        <begin position="119"/>
        <end position="141"/>
    </location>
</feature>
<evidence type="ECO:0000313" key="8">
    <source>
        <dbReference type="EMBL" id="SEM99194.1"/>
    </source>
</evidence>
<keyword evidence="3 6" id="KW-0812">Transmembrane</keyword>
<dbReference type="Proteomes" id="UP000199695">
    <property type="component" value="Unassembled WGS sequence"/>
</dbReference>
<name>A0A1H8CXL1_9BACL</name>
<accession>A0A1H8CXL1</accession>
<feature type="transmembrane region" description="Helical" evidence="6">
    <location>
        <begin position="52"/>
        <end position="75"/>
    </location>
</feature>
<dbReference type="OrthoDB" id="357521at2"/>
<organism evidence="8 9">
    <name type="scientific">Lihuaxuella thermophila</name>
    <dbReference type="NCBI Taxonomy" id="1173111"/>
    <lineage>
        <taxon>Bacteria</taxon>
        <taxon>Bacillati</taxon>
        <taxon>Bacillota</taxon>
        <taxon>Bacilli</taxon>
        <taxon>Bacillales</taxon>
        <taxon>Thermoactinomycetaceae</taxon>
        <taxon>Lihuaxuella</taxon>
    </lineage>
</organism>
<gene>
    <name evidence="8" type="ORF">SAMN05444955_104147</name>
</gene>
<dbReference type="InterPro" id="IPR038323">
    <property type="entry name" value="ArAE_1_C_sf"/>
</dbReference>
<evidence type="ECO:0000256" key="5">
    <source>
        <dbReference type="ARBA" id="ARBA00023136"/>
    </source>
</evidence>
<feature type="transmembrane region" description="Helical" evidence="6">
    <location>
        <begin position="20"/>
        <end position="40"/>
    </location>
</feature>
<dbReference type="STRING" id="1173111.SAMN05444955_104147"/>
<keyword evidence="2" id="KW-1003">Cell membrane</keyword>
<dbReference type="InterPro" id="IPR052984">
    <property type="entry name" value="UPF0421"/>
</dbReference>
<protein>
    <submittedName>
        <fullName evidence="8">Uncharacterized membrane protein YgaE, UPF0421/DUF939 family</fullName>
    </submittedName>
</protein>
<evidence type="ECO:0000256" key="4">
    <source>
        <dbReference type="ARBA" id="ARBA00022989"/>
    </source>
</evidence>
<dbReference type="Pfam" id="PF06081">
    <property type="entry name" value="ArAE_1"/>
    <property type="match status" value="1"/>
</dbReference>
<dbReference type="RefSeq" id="WP_089966305.1">
    <property type="nucleotide sequence ID" value="NZ_FOCQ01000004.1"/>
</dbReference>
<dbReference type="GO" id="GO:0005886">
    <property type="term" value="C:plasma membrane"/>
    <property type="evidence" value="ECO:0007669"/>
    <property type="project" value="UniProtKB-SubCell"/>
</dbReference>
<sequence length="322" mass="37373">MKIGYRTIKTAIGTGLSIGVAQWLGLEFYASAGIITILCIKTTKKRSYRSAWERVFACLIGMVLAAVLFELLGYYPWTMALILLLLIPIDVYLKITEGIITSTVIILHFYTLKQVNAEIIWNELALIVIGVGFALLVNLYMPNVEKDLKKYQCKIEQNFKKIMNEISNYLREGDSDWDGREIMETAQLLKEAKTLALREMENHPQDKGDYFRYFEMRERQFEILERILPLVSSLDVCCTQGRIIAGFMDRLADAIHPGNTANIYLEELEEMRKGFKQSPLPTNRQEFETRAALFHFVKEMKRYLMIKRDLAKDIRKEKEKRS</sequence>
<keyword evidence="5 6" id="KW-0472">Membrane</keyword>
<evidence type="ECO:0000256" key="6">
    <source>
        <dbReference type="SAM" id="Phobius"/>
    </source>
</evidence>
<dbReference type="InterPro" id="IPR010343">
    <property type="entry name" value="ArAE_1"/>
</dbReference>
<dbReference type="EMBL" id="FOCQ01000004">
    <property type="protein sequence ID" value="SEM99194.1"/>
    <property type="molecule type" value="Genomic_DNA"/>
</dbReference>
<dbReference type="PANTHER" id="PTHR40064">
    <property type="entry name" value="MEMBRANE PROTEIN-RELATED"/>
    <property type="match status" value="1"/>
</dbReference>
<evidence type="ECO:0000313" key="9">
    <source>
        <dbReference type="Proteomes" id="UP000199695"/>
    </source>
</evidence>
<proteinExistence type="predicted"/>
<dbReference type="Pfam" id="PF11728">
    <property type="entry name" value="ArAE_1_C"/>
    <property type="match status" value="1"/>
</dbReference>
<dbReference type="AlphaFoldDB" id="A0A1H8CXL1"/>
<keyword evidence="9" id="KW-1185">Reference proteome</keyword>